<sequence length="440" mass="50602">MSTTDLTIHPTEDESETCRLFEIKQKFARYKPPDRLNPTIYRLFIQQKFSQCKQKIKEILDDTPEMLCEYPLLLRGQIAREEGEICESVEWISKALKHNPRSPKVLFEMGKSNYLLGEHQRAIELFKLALEAQQKRNEEKGRGLLDWSQDVMLACPKINSSADMLMFLAKILDEQNETGAAVEAYKRSIEMEPENVDLIHSLGMLYLKMEDQSNAFTTFGKALSYDANYVPSVLAIASILQMNNDWDVALSKYKIVTADFDHSCAIWNNIGMCFFGKSKLIAALSCLHRANYLCPLDWKVLINMALVYYALRQFASAYHFAAAAYAVNSKNASILCVMSLILTELQDFRNAYAAYKKAIKLEPKLWIARYNLAIFESRRSNYKEAVSILRELENEGLNYGEHKNRLNSEELYQLIEKVRKRFEAIAIEGSAVPEIKEEEK</sequence>
<feature type="repeat" description="TPR" evidence="4">
    <location>
        <begin position="162"/>
        <end position="195"/>
    </location>
</feature>
<accession>A0A914M7I9</accession>
<dbReference type="PROSITE" id="PS50005">
    <property type="entry name" value="TPR"/>
    <property type="match status" value="4"/>
</dbReference>
<evidence type="ECO:0000256" key="1">
    <source>
        <dbReference type="ARBA" id="ARBA00022737"/>
    </source>
</evidence>
<dbReference type="WBParaSite" id="Minc3s01091g20631">
    <property type="protein sequence ID" value="Minc3s01091g20631"/>
    <property type="gene ID" value="Minc3s01091g20631"/>
</dbReference>
<evidence type="ECO:0000256" key="3">
    <source>
        <dbReference type="ARBA" id="ARBA00023778"/>
    </source>
</evidence>
<comment type="similarity">
    <text evidence="3">Belongs to the BBS4 family.</text>
</comment>
<dbReference type="Pfam" id="PF13181">
    <property type="entry name" value="TPR_8"/>
    <property type="match status" value="3"/>
</dbReference>
<dbReference type="PANTHER" id="PTHR44186">
    <property type="match status" value="1"/>
</dbReference>
<dbReference type="InterPro" id="IPR011990">
    <property type="entry name" value="TPR-like_helical_dom_sf"/>
</dbReference>
<keyword evidence="5" id="KW-1185">Reference proteome</keyword>
<dbReference type="InterPro" id="IPR019734">
    <property type="entry name" value="TPR_rpt"/>
</dbReference>
<dbReference type="GO" id="GO:0060271">
    <property type="term" value="P:cilium assembly"/>
    <property type="evidence" value="ECO:0007669"/>
    <property type="project" value="TreeGrafter"/>
</dbReference>
<proteinExistence type="inferred from homology"/>
<name>A0A914M7I9_MELIC</name>
<evidence type="ECO:0000313" key="5">
    <source>
        <dbReference type="Proteomes" id="UP000887563"/>
    </source>
</evidence>
<feature type="repeat" description="TPR" evidence="4">
    <location>
        <begin position="332"/>
        <end position="365"/>
    </location>
</feature>
<reference evidence="6" key="1">
    <citation type="submission" date="2022-11" db="UniProtKB">
        <authorList>
            <consortium name="WormBaseParasite"/>
        </authorList>
    </citation>
    <scope>IDENTIFICATION</scope>
</reference>
<dbReference type="SMART" id="SM00028">
    <property type="entry name" value="TPR"/>
    <property type="match status" value="7"/>
</dbReference>
<feature type="repeat" description="TPR" evidence="4">
    <location>
        <begin position="196"/>
        <end position="229"/>
    </location>
</feature>
<dbReference type="Pfam" id="PF13432">
    <property type="entry name" value="TPR_16"/>
    <property type="match status" value="1"/>
</dbReference>
<evidence type="ECO:0000313" key="6">
    <source>
        <dbReference type="WBParaSite" id="Minc3s01091g20631"/>
    </source>
</evidence>
<dbReference type="Gene3D" id="1.25.40.10">
    <property type="entry name" value="Tetratricopeptide repeat domain"/>
    <property type="match status" value="1"/>
</dbReference>
<protein>
    <submittedName>
        <fullName evidence="6">Uncharacterized protein</fullName>
    </submittedName>
</protein>
<keyword evidence="1" id="KW-0677">Repeat</keyword>
<feature type="repeat" description="TPR" evidence="4">
    <location>
        <begin position="103"/>
        <end position="136"/>
    </location>
</feature>
<dbReference type="Proteomes" id="UP000887563">
    <property type="component" value="Unplaced"/>
</dbReference>
<dbReference type="SUPFAM" id="SSF48452">
    <property type="entry name" value="TPR-like"/>
    <property type="match status" value="1"/>
</dbReference>
<evidence type="ECO:0000256" key="4">
    <source>
        <dbReference type="PROSITE-ProRule" id="PRU00339"/>
    </source>
</evidence>
<dbReference type="AlphaFoldDB" id="A0A914M7I9"/>
<dbReference type="GO" id="GO:0061512">
    <property type="term" value="P:protein localization to cilium"/>
    <property type="evidence" value="ECO:0007669"/>
    <property type="project" value="TreeGrafter"/>
</dbReference>
<evidence type="ECO:0000256" key="2">
    <source>
        <dbReference type="ARBA" id="ARBA00022803"/>
    </source>
</evidence>
<keyword evidence="2 4" id="KW-0802">TPR repeat</keyword>
<dbReference type="GO" id="GO:0036064">
    <property type="term" value="C:ciliary basal body"/>
    <property type="evidence" value="ECO:0007669"/>
    <property type="project" value="TreeGrafter"/>
</dbReference>
<dbReference type="PANTHER" id="PTHR44186:SF1">
    <property type="entry name" value="BARDET-BIEDL SYNDROME 4 PROTEIN"/>
    <property type="match status" value="1"/>
</dbReference>
<organism evidence="5 6">
    <name type="scientific">Meloidogyne incognita</name>
    <name type="common">Southern root-knot nematode worm</name>
    <name type="synonym">Oxyuris incognita</name>
    <dbReference type="NCBI Taxonomy" id="6306"/>
    <lineage>
        <taxon>Eukaryota</taxon>
        <taxon>Metazoa</taxon>
        <taxon>Ecdysozoa</taxon>
        <taxon>Nematoda</taxon>
        <taxon>Chromadorea</taxon>
        <taxon>Rhabditida</taxon>
        <taxon>Tylenchina</taxon>
        <taxon>Tylenchomorpha</taxon>
        <taxon>Tylenchoidea</taxon>
        <taxon>Meloidogynidae</taxon>
        <taxon>Meloidogyninae</taxon>
        <taxon>Meloidogyne</taxon>
        <taxon>Meloidogyne incognita group</taxon>
    </lineage>
</organism>